<sequence length="210" mass="24446">MKIAYFSPLSPDPSGISDFSEELLPELKQYLDIDLFARKEPTNKCITNKFQVYKIEEFDNPELRGQYDEYIYQVGNNIIYHGEIINTFLKYPGILELHDFSLHHYLAEKTYAQGDNAGYIETMKYCHGKKGEKVAREFVEGKIGAPWEDQSDKFPVNKYLIDKAKAIIVHSDMAKQMVKGIRPDAKVINIPLHTFIIDENPREYMLRCRK</sequence>
<dbReference type="AlphaFoldDB" id="A0A921KK81"/>
<name>A0A921KK81_9FIRM</name>
<dbReference type="Proteomes" id="UP000749320">
    <property type="component" value="Unassembled WGS sequence"/>
</dbReference>
<reference evidence="1" key="1">
    <citation type="journal article" date="2021" name="PeerJ">
        <title>Extensive microbial diversity within the chicken gut microbiome revealed by metagenomics and culture.</title>
        <authorList>
            <person name="Gilroy R."/>
            <person name="Ravi A."/>
            <person name="Getino M."/>
            <person name="Pursley I."/>
            <person name="Horton D.L."/>
            <person name="Alikhan N.F."/>
            <person name="Baker D."/>
            <person name="Gharbi K."/>
            <person name="Hall N."/>
            <person name="Watson M."/>
            <person name="Adriaenssens E.M."/>
            <person name="Foster-Nyarko E."/>
            <person name="Jarju S."/>
            <person name="Secka A."/>
            <person name="Antonio M."/>
            <person name="Oren A."/>
            <person name="Chaudhuri R.R."/>
            <person name="La Ragione R."/>
            <person name="Hildebrand F."/>
            <person name="Pallen M.J."/>
        </authorList>
    </citation>
    <scope>NUCLEOTIDE SEQUENCE</scope>
    <source>
        <strain evidence="1">CHK193-16274</strain>
    </source>
</reference>
<feature type="non-terminal residue" evidence="1">
    <location>
        <position position="210"/>
    </location>
</feature>
<comment type="caution">
    <text evidence="1">The sequence shown here is derived from an EMBL/GenBank/DDBJ whole genome shotgun (WGS) entry which is preliminary data.</text>
</comment>
<organism evidence="1 2">
    <name type="scientific">Thomasclavelia spiroformis</name>
    <dbReference type="NCBI Taxonomy" id="29348"/>
    <lineage>
        <taxon>Bacteria</taxon>
        <taxon>Bacillati</taxon>
        <taxon>Bacillota</taxon>
        <taxon>Erysipelotrichia</taxon>
        <taxon>Erysipelotrichales</taxon>
        <taxon>Coprobacillaceae</taxon>
        <taxon>Thomasclavelia</taxon>
    </lineage>
</organism>
<evidence type="ECO:0000313" key="1">
    <source>
        <dbReference type="EMBL" id="HJF41455.1"/>
    </source>
</evidence>
<dbReference type="EMBL" id="DYWV01000377">
    <property type="protein sequence ID" value="HJF41455.1"/>
    <property type="molecule type" value="Genomic_DNA"/>
</dbReference>
<evidence type="ECO:0000313" key="2">
    <source>
        <dbReference type="Proteomes" id="UP000749320"/>
    </source>
</evidence>
<gene>
    <name evidence="1" type="ORF">K8V91_11075</name>
</gene>
<accession>A0A921KK81</accession>
<reference evidence="1" key="2">
    <citation type="submission" date="2021-09" db="EMBL/GenBank/DDBJ databases">
        <authorList>
            <person name="Gilroy R."/>
        </authorList>
    </citation>
    <scope>NUCLEOTIDE SEQUENCE</scope>
    <source>
        <strain evidence="1">CHK193-16274</strain>
    </source>
</reference>
<proteinExistence type="predicted"/>
<protein>
    <submittedName>
        <fullName evidence="1">Uncharacterized protein</fullName>
    </submittedName>
</protein>